<dbReference type="Gene3D" id="2.60.40.420">
    <property type="entry name" value="Cupredoxins - blue copper proteins"/>
    <property type="match status" value="1"/>
</dbReference>
<dbReference type="InterPro" id="IPR008972">
    <property type="entry name" value="Cupredoxin"/>
</dbReference>
<dbReference type="EMBL" id="CP144700">
    <property type="protein sequence ID" value="WVZ24694.1"/>
    <property type="molecule type" value="Genomic_DNA"/>
</dbReference>
<feature type="chain" id="PRO_5042979882" description="Phytocyanin domain-containing protein" evidence="1">
    <location>
        <begin position="33"/>
        <end position="207"/>
    </location>
</feature>
<feature type="domain" description="Phytocyanin" evidence="2">
    <location>
        <begin position="170"/>
        <end position="207"/>
    </location>
</feature>
<dbReference type="GO" id="GO:0009055">
    <property type="term" value="F:electron transfer activity"/>
    <property type="evidence" value="ECO:0007669"/>
    <property type="project" value="InterPro"/>
</dbReference>
<keyword evidence="1" id="KW-0732">Signal</keyword>
<dbReference type="AlphaFoldDB" id="A0AAQ3SDX6"/>
<gene>
    <name evidence="3" type="ORF">V8G54_003238</name>
</gene>
<dbReference type="InterPro" id="IPR003245">
    <property type="entry name" value="Phytocyanin_dom"/>
</dbReference>
<proteinExistence type="predicted"/>
<accession>A0AAQ3SDX6</accession>
<protein>
    <recommendedName>
        <fullName evidence="2">Phytocyanin domain-containing protein</fullName>
    </recommendedName>
</protein>
<dbReference type="Proteomes" id="UP001374535">
    <property type="component" value="Chromosome 1"/>
</dbReference>
<name>A0AAQ3SDX6_VIGMU</name>
<keyword evidence="4" id="KW-1185">Reference proteome</keyword>
<feature type="signal peptide" evidence="1">
    <location>
        <begin position="1"/>
        <end position="32"/>
    </location>
</feature>
<reference evidence="3 4" key="1">
    <citation type="journal article" date="2023" name="Life. Sci Alliance">
        <title>Evolutionary insights into 3D genome organization and epigenetic landscape of Vigna mungo.</title>
        <authorList>
            <person name="Junaid A."/>
            <person name="Singh B."/>
            <person name="Bhatia S."/>
        </authorList>
    </citation>
    <scope>NUCLEOTIDE SEQUENCE [LARGE SCALE GENOMIC DNA]</scope>
    <source>
        <strain evidence="3">Urdbean</strain>
    </source>
</reference>
<sequence length="207" mass="22744">MAAVCKHSLGLGVVAMVAALILALSMPAAVQAQTAAPALAPSSDVAQRMQEEKAFVFIVGRLSDAIEKRKSFLCTHRFGSAFLHLRFSIRVSGKGKVFLTRQLVFLTNHGYVYIAPVCSGGYHHMLTNKEHSEIGKEETEEKKMSPNLQLSLLIFGTIGSMLLESVSCKTVHVVGDQLGWNIPSRQNFFDEWAKKKTFVVGDQLGMF</sequence>
<dbReference type="PROSITE" id="PS51485">
    <property type="entry name" value="PHYTOCYANIN"/>
    <property type="match status" value="1"/>
</dbReference>
<evidence type="ECO:0000259" key="2">
    <source>
        <dbReference type="PROSITE" id="PS51485"/>
    </source>
</evidence>
<evidence type="ECO:0000256" key="1">
    <source>
        <dbReference type="SAM" id="SignalP"/>
    </source>
</evidence>
<evidence type="ECO:0000313" key="3">
    <source>
        <dbReference type="EMBL" id="WVZ24694.1"/>
    </source>
</evidence>
<evidence type="ECO:0000313" key="4">
    <source>
        <dbReference type="Proteomes" id="UP001374535"/>
    </source>
</evidence>
<organism evidence="3 4">
    <name type="scientific">Vigna mungo</name>
    <name type="common">Black gram</name>
    <name type="synonym">Phaseolus mungo</name>
    <dbReference type="NCBI Taxonomy" id="3915"/>
    <lineage>
        <taxon>Eukaryota</taxon>
        <taxon>Viridiplantae</taxon>
        <taxon>Streptophyta</taxon>
        <taxon>Embryophyta</taxon>
        <taxon>Tracheophyta</taxon>
        <taxon>Spermatophyta</taxon>
        <taxon>Magnoliopsida</taxon>
        <taxon>eudicotyledons</taxon>
        <taxon>Gunneridae</taxon>
        <taxon>Pentapetalae</taxon>
        <taxon>rosids</taxon>
        <taxon>fabids</taxon>
        <taxon>Fabales</taxon>
        <taxon>Fabaceae</taxon>
        <taxon>Papilionoideae</taxon>
        <taxon>50 kb inversion clade</taxon>
        <taxon>NPAAA clade</taxon>
        <taxon>indigoferoid/millettioid clade</taxon>
        <taxon>Phaseoleae</taxon>
        <taxon>Vigna</taxon>
    </lineage>
</organism>
<dbReference type="SUPFAM" id="SSF49503">
    <property type="entry name" value="Cupredoxins"/>
    <property type="match status" value="1"/>
</dbReference>